<proteinExistence type="predicted"/>
<organism evidence="4 5">
    <name type="scientific">Oceanobacillus arenosus</name>
    <dbReference type="NCBI Taxonomy" id="1229153"/>
    <lineage>
        <taxon>Bacteria</taxon>
        <taxon>Bacillati</taxon>
        <taxon>Bacillota</taxon>
        <taxon>Bacilli</taxon>
        <taxon>Bacillales</taxon>
        <taxon>Bacillaceae</taxon>
        <taxon>Oceanobacillus</taxon>
    </lineage>
</organism>
<accession>A0A3D8PGH8</accession>
<dbReference type="AlphaFoldDB" id="A0A3D8PGH8"/>
<protein>
    <recommendedName>
        <fullName evidence="6">Right handed beta helix domain-containing protein</fullName>
    </recommendedName>
</protein>
<reference evidence="5" key="1">
    <citation type="submission" date="2017-11" db="EMBL/GenBank/DDBJ databases">
        <authorList>
            <person name="Zhu W."/>
        </authorList>
    </citation>
    <scope>NUCLEOTIDE SEQUENCE [LARGE SCALE GENOMIC DNA]</scope>
    <source>
        <strain evidence="5">CAU 1183</strain>
    </source>
</reference>
<dbReference type="InterPro" id="IPR011050">
    <property type="entry name" value="Pectin_lyase_fold/virulence"/>
</dbReference>
<dbReference type="SMART" id="SM00710">
    <property type="entry name" value="PbH1"/>
    <property type="match status" value="11"/>
</dbReference>
<evidence type="ECO:0008006" key="6">
    <source>
        <dbReference type="Google" id="ProtNLM"/>
    </source>
</evidence>
<dbReference type="InterPro" id="IPR006626">
    <property type="entry name" value="PbH1"/>
</dbReference>
<dbReference type="InterPro" id="IPR012334">
    <property type="entry name" value="Pectin_lyas_fold"/>
</dbReference>
<dbReference type="Gene3D" id="2.160.20.10">
    <property type="entry name" value="Single-stranded right-handed beta-helix, Pectin lyase-like"/>
    <property type="match status" value="1"/>
</dbReference>
<dbReference type="InterPro" id="IPR024535">
    <property type="entry name" value="RHGA/B-epi-like_pectate_lyase"/>
</dbReference>
<evidence type="ECO:0000259" key="3">
    <source>
        <dbReference type="Pfam" id="PF13229"/>
    </source>
</evidence>
<name>A0A3D8PGH8_9BACI</name>
<keyword evidence="5" id="KW-1185">Reference proteome</keyword>
<dbReference type="EMBL" id="PIOC01000033">
    <property type="protein sequence ID" value="RDW15190.1"/>
    <property type="molecule type" value="Genomic_DNA"/>
</dbReference>
<feature type="compositionally biased region" description="Acidic residues" evidence="1">
    <location>
        <begin position="44"/>
        <end position="63"/>
    </location>
</feature>
<dbReference type="RefSeq" id="WP_115774947.1">
    <property type="nucleotide sequence ID" value="NZ_PIOC01000033.1"/>
</dbReference>
<sequence>MQKEVRSLIKESVQKSRLGLAHTWWVILVLSVLLTACTVGESDGPVESDEAVELAPSESDEAVELAPSESNEVVEPAPSESNEAVEPAPSESDEAVEPASSEQGDWQLPGLVDRSGAPIEVPTPGPATGRTLDVTDFGADPDPDSHDDAAAIRAALDAAEPGDEVLLPAGTYDLRSTDPDDKLANIVLKSGVDLRGEGWESTVLLTSFDGEDDSRVIRGLGVHDVIVADFTITSRHEGPLGDDTDDGDAGGGPMYGVNIGAKKGQASSQVLVKNLDIRRFERHGISIKGSREVTISGNYISEATAVGPGGQGYGIAIEGSADQHDPNATNDSRHNVVIGNTLDGKNLRHAILLQFPTHNNLVAENTIFGSHLDAIDLHGEGEYLNEVRDNTVVGGHRAGIALGNSGGAKNKHDASGPGNWVHSNDLIGNRQGVLVILGTPDTLVVDNRITAGEDSKTGIEVRNAPGTELRGNHITGGTDGFWAIRLKKDSGTDGRGKGIPSGIRIESNVIRQAANGIRIDDGEDLNLVDNDVYGIDGAKLRVADGINSAKVE</sequence>
<dbReference type="InterPro" id="IPR039448">
    <property type="entry name" value="Beta_helix"/>
</dbReference>
<gene>
    <name evidence="4" type="ORF">CWR48_19355</name>
</gene>
<dbReference type="Pfam" id="PF12708">
    <property type="entry name" value="Pect-lyase_RHGA_epim"/>
    <property type="match status" value="1"/>
</dbReference>
<feature type="domain" description="Right handed beta helix" evidence="3">
    <location>
        <begin position="423"/>
        <end position="541"/>
    </location>
</feature>
<feature type="domain" description="Rhamnogalacturonase A/B/Epimerase-like pectate lyase" evidence="2">
    <location>
        <begin position="133"/>
        <end position="206"/>
    </location>
</feature>
<dbReference type="SUPFAM" id="SSF51126">
    <property type="entry name" value="Pectin lyase-like"/>
    <property type="match status" value="1"/>
</dbReference>
<comment type="caution">
    <text evidence="4">The sequence shown here is derived from an EMBL/GenBank/DDBJ whole genome shotgun (WGS) entry which is preliminary data.</text>
</comment>
<dbReference type="Pfam" id="PF13229">
    <property type="entry name" value="Beta_helix"/>
    <property type="match status" value="2"/>
</dbReference>
<evidence type="ECO:0000313" key="5">
    <source>
        <dbReference type="Proteomes" id="UP000257143"/>
    </source>
</evidence>
<dbReference type="Proteomes" id="UP000257143">
    <property type="component" value="Unassembled WGS sequence"/>
</dbReference>
<evidence type="ECO:0000313" key="4">
    <source>
        <dbReference type="EMBL" id="RDW15190.1"/>
    </source>
</evidence>
<evidence type="ECO:0000256" key="1">
    <source>
        <dbReference type="SAM" id="MobiDB-lite"/>
    </source>
</evidence>
<evidence type="ECO:0000259" key="2">
    <source>
        <dbReference type="Pfam" id="PF12708"/>
    </source>
</evidence>
<feature type="region of interest" description="Disordered" evidence="1">
    <location>
        <begin position="42"/>
        <end position="132"/>
    </location>
</feature>
<dbReference type="OrthoDB" id="179999at2"/>
<feature type="domain" description="Right handed beta helix" evidence="3">
    <location>
        <begin position="265"/>
        <end position="342"/>
    </location>
</feature>